<dbReference type="SMART" id="SM00237">
    <property type="entry name" value="Calx_beta"/>
    <property type="match status" value="1"/>
</dbReference>
<evidence type="ECO:0000256" key="4">
    <source>
        <dbReference type="ARBA" id="ARBA00022737"/>
    </source>
</evidence>
<evidence type="ECO:0000256" key="2">
    <source>
        <dbReference type="ARBA" id="ARBA00022692"/>
    </source>
</evidence>
<evidence type="ECO:0000259" key="10">
    <source>
        <dbReference type="PROSITE" id="PS50893"/>
    </source>
</evidence>
<dbReference type="Gene3D" id="2.60.40.2030">
    <property type="match status" value="1"/>
</dbReference>
<dbReference type="AlphaFoldDB" id="A0A812SJY2"/>
<dbReference type="InterPro" id="IPR039421">
    <property type="entry name" value="Type_1_exporter"/>
</dbReference>
<keyword evidence="2 9" id="KW-0812">Transmembrane</keyword>
<dbReference type="InterPro" id="IPR003644">
    <property type="entry name" value="Calx_beta"/>
</dbReference>
<dbReference type="GO" id="GO:0005524">
    <property type="term" value="F:ATP binding"/>
    <property type="evidence" value="ECO:0007669"/>
    <property type="project" value="InterPro"/>
</dbReference>
<dbReference type="GO" id="GO:0007154">
    <property type="term" value="P:cell communication"/>
    <property type="evidence" value="ECO:0007669"/>
    <property type="project" value="InterPro"/>
</dbReference>
<keyword evidence="7 9" id="KW-0472">Membrane</keyword>
<dbReference type="InterPro" id="IPR036640">
    <property type="entry name" value="ABC1_TM_sf"/>
</dbReference>
<dbReference type="GO" id="GO:0016020">
    <property type="term" value="C:membrane"/>
    <property type="evidence" value="ECO:0007669"/>
    <property type="project" value="UniProtKB-SubCell"/>
</dbReference>
<feature type="region of interest" description="Disordered" evidence="8">
    <location>
        <begin position="819"/>
        <end position="847"/>
    </location>
</feature>
<keyword evidence="5" id="KW-0106">Calcium</keyword>
<dbReference type="SUPFAM" id="SSF90123">
    <property type="entry name" value="ABC transporter transmembrane region"/>
    <property type="match status" value="1"/>
</dbReference>
<organism evidence="11 12">
    <name type="scientific">Symbiodinium pilosum</name>
    <name type="common">Dinoflagellate</name>
    <dbReference type="NCBI Taxonomy" id="2952"/>
    <lineage>
        <taxon>Eukaryota</taxon>
        <taxon>Sar</taxon>
        <taxon>Alveolata</taxon>
        <taxon>Dinophyceae</taxon>
        <taxon>Suessiales</taxon>
        <taxon>Symbiodiniaceae</taxon>
        <taxon>Symbiodinium</taxon>
    </lineage>
</organism>
<keyword evidence="6 9" id="KW-1133">Transmembrane helix</keyword>
<evidence type="ECO:0000313" key="12">
    <source>
        <dbReference type="Proteomes" id="UP000649617"/>
    </source>
</evidence>
<dbReference type="PANTHER" id="PTHR24221:SF654">
    <property type="entry name" value="ATP-BINDING CASSETTE SUB-FAMILY B MEMBER 6"/>
    <property type="match status" value="1"/>
</dbReference>
<evidence type="ECO:0000256" key="1">
    <source>
        <dbReference type="ARBA" id="ARBA00004141"/>
    </source>
</evidence>
<dbReference type="PROSITE" id="PS50893">
    <property type="entry name" value="ABC_TRANSPORTER_2"/>
    <property type="match status" value="1"/>
</dbReference>
<evidence type="ECO:0000256" key="5">
    <source>
        <dbReference type="ARBA" id="ARBA00022837"/>
    </source>
</evidence>
<evidence type="ECO:0000256" key="8">
    <source>
        <dbReference type="SAM" id="MobiDB-lite"/>
    </source>
</evidence>
<dbReference type="PANTHER" id="PTHR24221">
    <property type="entry name" value="ATP-BINDING CASSETTE SUB-FAMILY B"/>
    <property type="match status" value="1"/>
</dbReference>
<feature type="domain" description="ABC transporter" evidence="10">
    <location>
        <begin position="544"/>
        <end position="835"/>
    </location>
</feature>
<keyword evidence="3" id="KW-0732">Signal</keyword>
<sequence>MGVCGGKAAKNNASRELRFNGGIQYSLLEANDLEPQPSVNSDSLDIVQFAAPIFVAAEGEDFKVELMRLGSLSGRVSCYFQTEASSGKAGSRYVHTEGEVIFEDGQLQQSIDIEILDSPTWAATLEFKILLSSPMGCTLGKYLKVCRVKVLDGDSFPTSAYAEVAALGSGALETVSGPPLFVEFCKLMLRIPGNTWRFGLTLLFDQLKNAYVWFMLVSSVYMVNVIFGDQDPERLFIPGDAEGTAQVLGLMYIVLPLILHIWKEAKTKMDITGRCSFFLQTSMMRKYMNYSSESRAEVTQPEVQKLVDKSAVQLGESLNDVSSLLETLGKLIMLNSFAISSDPGMLWAVVTMPVVMGLWVLLREFWLRKPEEDDAYVKEVSTLVGEISEFYPLIAGYFQRPTMNERFAARVTKLQEVQEPRGIYDMRSEFFFDWLGPFFSGFYICFYSSQVLGGQLSLGTFLATISVFKEVSSNFASGFGCIKSIIAKFNPLLEVTVFLNRTTDVADLRDLVKRRVAETADQRKKLMQLPVPSPGTVRTDMIPIRLEDVHFKLPSNKNLLQGVNVSVEQGKLVALVGLAGSGKTKLIQMLASGVSPTSGKVLIPSHLRCLLVSHRVYLMHASPLQNLFFGDPLAVAQPEERHRMMWILDKLQMSRTRELAESEIEILQEPLLEEDDEVDEGCCYGANKVRAAEPPHARWTPPEGSVRAKRVASALHGWQESLSFQEKAKLHIARAVVMNPEILILEKPLMNFDDREADLVVTVLKEYVSNRGVAVSAATRDQRRPRTCFYSAERVEMGVAMPDVLWKFENATILPEYPQAQLVQDPKKGRKAKPLSSPKSAQSGESP</sequence>
<dbReference type="OrthoDB" id="433748at2759"/>
<dbReference type="GO" id="GO:0034040">
    <property type="term" value="F:ATPase-coupled lipid transmembrane transporter activity"/>
    <property type="evidence" value="ECO:0007669"/>
    <property type="project" value="TreeGrafter"/>
</dbReference>
<keyword evidence="12" id="KW-1185">Reference proteome</keyword>
<dbReference type="Pfam" id="PF03160">
    <property type="entry name" value="Calx-beta"/>
    <property type="match status" value="1"/>
</dbReference>
<evidence type="ECO:0000256" key="3">
    <source>
        <dbReference type="ARBA" id="ARBA00022729"/>
    </source>
</evidence>
<reference evidence="11" key="1">
    <citation type="submission" date="2021-02" db="EMBL/GenBank/DDBJ databases">
        <authorList>
            <person name="Dougan E. K."/>
            <person name="Rhodes N."/>
            <person name="Thang M."/>
            <person name="Chan C."/>
        </authorList>
    </citation>
    <scope>NUCLEOTIDE SEQUENCE</scope>
</reference>
<feature type="compositionally biased region" description="Polar residues" evidence="8">
    <location>
        <begin position="837"/>
        <end position="847"/>
    </location>
</feature>
<feature type="transmembrane region" description="Helical" evidence="9">
    <location>
        <begin position="243"/>
        <end position="262"/>
    </location>
</feature>
<accession>A0A812SJY2</accession>
<dbReference type="SUPFAM" id="SSF141072">
    <property type="entry name" value="CalX-like"/>
    <property type="match status" value="1"/>
</dbReference>
<dbReference type="Proteomes" id="UP000649617">
    <property type="component" value="Unassembled WGS sequence"/>
</dbReference>
<evidence type="ECO:0000256" key="9">
    <source>
        <dbReference type="SAM" id="Phobius"/>
    </source>
</evidence>
<protein>
    <submittedName>
        <fullName evidence="11">ABCB4 protein</fullName>
    </submittedName>
</protein>
<dbReference type="SUPFAM" id="SSF52540">
    <property type="entry name" value="P-loop containing nucleoside triphosphate hydrolases"/>
    <property type="match status" value="1"/>
</dbReference>
<dbReference type="GO" id="GO:0016887">
    <property type="term" value="F:ATP hydrolysis activity"/>
    <property type="evidence" value="ECO:0007669"/>
    <property type="project" value="InterPro"/>
</dbReference>
<feature type="transmembrane region" description="Helical" evidence="9">
    <location>
        <begin position="210"/>
        <end position="228"/>
    </location>
</feature>
<dbReference type="InterPro" id="IPR003439">
    <property type="entry name" value="ABC_transporter-like_ATP-bd"/>
</dbReference>
<comment type="caution">
    <text evidence="11">The sequence shown here is derived from an EMBL/GenBank/DDBJ whole genome shotgun (WGS) entry which is preliminary data.</text>
</comment>
<evidence type="ECO:0000256" key="7">
    <source>
        <dbReference type="ARBA" id="ARBA00023136"/>
    </source>
</evidence>
<name>A0A812SJY2_SYMPI</name>
<evidence type="ECO:0000313" key="11">
    <source>
        <dbReference type="EMBL" id="CAE7484629.1"/>
    </source>
</evidence>
<comment type="subcellular location">
    <subcellularLocation>
        <location evidence="1">Membrane</location>
        <topology evidence="1">Multi-pass membrane protein</topology>
    </subcellularLocation>
</comment>
<evidence type="ECO:0000256" key="6">
    <source>
        <dbReference type="ARBA" id="ARBA00022989"/>
    </source>
</evidence>
<dbReference type="EMBL" id="CAJNIZ010025502">
    <property type="protein sequence ID" value="CAE7484629.1"/>
    <property type="molecule type" value="Genomic_DNA"/>
</dbReference>
<keyword evidence="4" id="KW-0677">Repeat</keyword>
<gene>
    <name evidence="11" type="primary">ABCB4</name>
    <name evidence="11" type="ORF">SPIL2461_LOCUS12415</name>
</gene>
<feature type="transmembrane region" description="Helical" evidence="9">
    <location>
        <begin position="344"/>
        <end position="362"/>
    </location>
</feature>
<dbReference type="InterPro" id="IPR027417">
    <property type="entry name" value="P-loop_NTPase"/>
</dbReference>
<dbReference type="Gene3D" id="1.20.1560.10">
    <property type="entry name" value="ABC transporter type 1, transmembrane domain"/>
    <property type="match status" value="1"/>
</dbReference>
<proteinExistence type="predicted"/>
<dbReference type="InterPro" id="IPR038081">
    <property type="entry name" value="CalX-like_sf"/>
</dbReference>
<dbReference type="Pfam" id="PF00005">
    <property type="entry name" value="ABC_tran"/>
    <property type="match status" value="1"/>
</dbReference>
<dbReference type="Gene3D" id="3.40.50.300">
    <property type="entry name" value="P-loop containing nucleotide triphosphate hydrolases"/>
    <property type="match status" value="1"/>
</dbReference>